<evidence type="ECO:0000313" key="8">
    <source>
        <dbReference type="EMBL" id="HIU21218.1"/>
    </source>
</evidence>
<dbReference type="PANTHER" id="PTHR43864">
    <property type="entry name" value="HYPOXANTHINE/GUANINE PHOSPHORIBOSYLTRANSFERASE"/>
    <property type="match status" value="1"/>
</dbReference>
<dbReference type="EC" id="2.4.2.22" evidence="5 6"/>
<keyword evidence="1 5" id="KW-0963">Cytoplasm</keyword>
<keyword evidence="3 5" id="KW-0808">Transferase</keyword>
<reference evidence="8" key="1">
    <citation type="submission" date="2020-10" db="EMBL/GenBank/DDBJ databases">
        <authorList>
            <person name="Gilroy R."/>
        </authorList>
    </citation>
    <scope>NUCLEOTIDE SEQUENCE</scope>
    <source>
        <strain evidence="8">1063</strain>
    </source>
</reference>
<dbReference type="Pfam" id="PF00156">
    <property type="entry name" value="Pribosyltran"/>
    <property type="match status" value="1"/>
</dbReference>
<comment type="caution">
    <text evidence="8">The sequence shown here is derived from an EMBL/GenBank/DDBJ whole genome shotgun (WGS) entry which is preliminary data.</text>
</comment>
<evidence type="ECO:0000256" key="2">
    <source>
        <dbReference type="ARBA" id="ARBA00022676"/>
    </source>
</evidence>
<dbReference type="InterPro" id="IPR029057">
    <property type="entry name" value="PRTase-like"/>
</dbReference>
<dbReference type="GO" id="GO:0000310">
    <property type="term" value="F:xanthine phosphoribosyltransferase activity"/>
    <property type="evidence" value="ECO:0007669"/>
    <property type="project" value="UniProtKB-UniRule"/>
</dbReference>
<comment type="pathway">
    <text evidence="5">Purine metabolism; XMP biosynthesis via salvage pathway; XMP from xanthine: step 1/1.</text>
</comment>
<dbReference type="EMBL" id="DVMN01000055">
    <property type="protein sequence ID" value="HIU21218.1"/>
    <property type="molecule type" value="Genomic_DNA"/>
</dbReference>
<feature type="binding site" evidence="5">
    <location>
        <position position="27"/>
    </location>
    <ligand>
        <name>xanthine</name>
        <dbReference type="ChEBI" id="CHEBI:17712"/>
    </ligand>
</feature>
<comment type="similarity">
    <text evidence="5">Belongs to the purine/pyrimidine phosphoribosyltransferase family. Xpt subfamily.</text>
</comment>
<evidence type="ECO:0000256" key="3">
    <source>
        <dbReference type="ARBA" id="ARBA00022679"/>
    </source>
</evidence>
<dbReference type="PANTHER" id="PTHR43864:SF1">
    <property type="entry name" value="XANTHINE PHOSPHORIBOSYLTRANSFERASE"/>
    <property type="match status" value="1"/>
</dbReference>
<comment type="subunit">
    <text evidence="5">Homodimer.</text>
</comment>
<dbReference type="NCBIfam" id="NF006671">
    <property type="entry name" value="PRK09219.1"/>
    <property type="match status" value="1"/>
</dbReference>
<feature type="domain" description="Phosphoribosyltransferase" evidence="7">
    <location>
        <begin position="37"/>
        <end position="157"/>
    </location>
</feature>
<dbReference type="CDD" id="cd06223">
    <property type="entry name" value="PRTases_typeI"/>
    <property type="match status" value="1"/>
</dbReference>
<comment type="subcellular location">
    <subcellularLocation>
        <location evidence="5">Cytoplasm</location>
    </subcellularLocation>
</comment>
<accession>A0A9D1L2T7</accession>
<evidence type="ECO:0000256" key="5">
    <source>
        <dbReference type="HAMAP-Rule" id="MF_01184"/>
    </source>
</evidence>
<dbReference type="GO" id="GO:0032265">
    <property type="term" value="P:XMP salvage"/>
    <property type="evidence" value="ECO:0007669"/>
    <property type="project" value="UniProtKB-UniRule"/>
</dbReference>
<evidence type="ECO:0000313" key="9">
    <source>
        <dbReference type="Proteomes" id="UP000824088"/>
    </source>
</evidence>
<dbReference type="SUPFAM" id="SSF53271">
    <property type="entry name" value="PRTase-like"/>
    <property type="match status" value="1"/>
</dbReference>
<keyword evidence="4 5" id="KW-0660">Purine salvage</keyword>
<feature type="binding site" evidence="5">
    <location>
        <position position="20"/>
    </location>
    <ligand>
        <name>xanthine</name>
        <dbReference type="ChEBI" id="CHEBI:17712"/>
    </ligand>
</feature>
<dbReference type="HAMAP" id="MF_01184">
    <property type="entry name" value="XPRTase"/>
    <property type="match status" value="1"/>
</dbReference>
<organism evidence="8 9">
    <name type="scientific">Candidatus Limadaptatus stercorigallinarum</name>
    <dbReference type="NCBI Taxonomy" id="2840845"/>
    <lineage>
        <taxon>Bacteria</taxon>
        <taxon>Bacillati</taxon>
        <taxon>Bacillota</taxon>
        <taxon>Clostridia</taxon>
        <taxon>Eubacteriales</taxon>
        <taxon>Candidatus Limadaptatus</taxon>
    </lineage>
</organism>
<evidence type="ECO:0000256" key="6">
    <source>
        <dbReference type="NCBIfam" id="TIGR01744"/>
    </source>
</evidence>
<feature type="binding site" evidence="5">
    <location>
        <begin position="128"/>
        <end position="132"/>
    </location>
    <ligand>
        <name>5-phospho-alpha-D-ribose 1-diphosphate</name>
        <dbReference type="ChEBI" id="CHEBI:58017"/>
    </ligand>
</feature>
<dbReference type="GO" id="GO:0006166">
    <property type="term" value="P:purine ribonucleoside salvage"/>
    <property type="evidence" value="ECO:0007669"/>
    <property type="project" value="UniProtKB-KW"/>
</dbReference>
<dbReference type="InterPro" id="IPR000836">
    <property type="entry name" value="PRTase_dom"/>
</dbReference>
<dbReference type="AlphaFoldDB" id="A0A9D1L2T7"/>
<evidence type="ECO:0000256" key="1">
    <source>
        <dbReference type="ARBA" id="ARBA00022490"/>
    </source>
</evidence>
<dbReference type="InterPro" id="IPR010079">
    <property type="entry name" value="Xanthine_PRibTrfase"/>
</dbReference>
<comment type="function">
    <text evidence="5">Converts the preformed base xanthine, a product of nucleic acid breakdown, to xanthosine 5'-monophosphate (XMP), so it can be reused for RNA or DNA synthesis.</text>
</comment>
<feature type="binding site" evidence="5">
    <location>
        <position position="156"/>
    </location>
    <ligand>
        <name>xanthine</name>
        <dbReference type="ChEBI" id="CHEBI:17712"/>
    </ligand>
</feature>
<dbReference type="GO" id="GO:0005737">
    <property type="term" value="C:cytoplasm"/>
    <property type="evidence" value="ECO:0007669"/>
    <property type="project" value="UniProtKB-SubCell"/>
</dbReference>
<sequence length="192" mass="20745">MKLLEERILADGKVFPGEVLKVGGFLNHLIDDSLLEEIGKEIHALFADGNVTKLMTIEASGIAIACYAARHFHAPVLFAKKAKTSNISSDCYTAEVKSYTHGNINSVFVEKEYLKAGDRVLIIDDFLAHGEALRGLISLVRQAGAELVGCAVAIEKGYQGGGDSLRAQGYKVCSLAIIDSMSDDGKIVFRKQ</sequence>
<reference evidence="8" key="2">
    <citation type="journal article" date="2021" name="PeerJ">
        <title>Extensive microbial diversity within the chicken gut microbiome revealed by metagenomics and culture.</title>
        <authorList>
            <person name="Gilroy R."/>
            <person name="Ravi A."/>
            <person name="Getino M."/>
            <person name="Pursley I."/>
            <person name="Horton D.L."/>
            <person name="Alikhan N.F."/>
            <person name="Baker D."/>
            <person name="Gharbi K."/>
            <person name="Hall N."/>
            <person name="Watson M."/>
            <person name="Adriaenssens E.M."/>
            <person name="Foster-Nyarko E."/>
            <person name="Jarju S."/>
            <person name="Secka A."/>
            <person name="Antonio M."/>
            <person name="Oren A."/>
            <person name="Chaudhuri R.R."/>
            <person name="La Ragione R."/>
            <person name="Hildebrand F."/>
            <person name="Pallen M.J."/>
        </authorList>
    </citation>
    <scope>NUCLEOTIDE SEQUENCE</scope>
    <source>
        <strain evidence="8">1063</strain>
    </source>
</reference>
<dbReference type="Proteomes" id="UP000824088">
    <property type="component" value="Unassembled WGS sequence"/>
</dbReference>
<gene>
    <name evidence="5" type="primary">xpt</name>
    <name evidence="8" type="ORF">IAD51_03125</name>
</gene>
<dbReference type="Gene3D" id="3.40.50.2020">
    <property type="match status" value="1"/>
</dbReference>
<dbReference type="InterPro" id="IPR050118">
    <property type="entry name" value="Pur/Pyrimidine_PRTase"/>
</dbReference>
<comment type="catalytic activity">
    <reaction evidence="5">
        <text>XMP + diphosphate = xanthine + 5-phospho-alpha-D-ribose 1-diphosphate</text>
        <dbReference type="Rhea" id="RHEA:10800"/>
        <dbReference type="ChEBI" id="CHEBI:17712"/>
        <dbReference type="ChEBI" id="CHEBI:33019"/>
        <dbReference type="ChEBI" id="CHEBI:57464"/>
        <dbReference type="ChEBI" id="CHEBI:58017"/>
        <dbReference type="EC" id="2.4.2.22"/>
    </reaction>
</comment>
<proteinExistence type="inferred from homology"/>
<evidence type="ECO:0000256" key="4">
    <source>
        <dbReference type="ARBA" id="ARBA00022726"/>
    </source>
</evidence>
<evidence type="ECO:0000259" key="7">
    <source>
        <dbReference type="Pfam" id="PF00156"/>
    </source>
</evidence>
<protein>
    <recommendedName>
        <fullName evidence="5 6">Xanthine phosphoribosyltransferase</fullName>
        <shortName evidence="5">XPRTase</shortName>
        <ecNumber evidence="5 6">2.4.2.22</ecNumber>
    </recommendedName>
</protein>
<keyword evidence="2 5" id="KW-0328">Glycosyltransferase</keyword>
<dbReference type="GO" id="GO:0046110">
    <property type="term" value="P:xanthine metabolic process"/>
    <property type="evidence" value="ECO:0007669"/>
    <property type="project" value="UniProtKB-UniRule"/>
</dbReference>
<dbReference type="NCBIfam" id="TIGR01744">
    <property type="entry name" value="XPRTase"/>
    <property type="match status" value="1"/>
</dbReference>
<name>A0A9D1L2T7_9FIRM</name>